<accession>A0AA89C5B8</accession>
<protein>
    <submittedName>
        <fullName evidence="1">Uncharacterized protein</fullName>
    </submittedName>
</protein>
<sequence length="91" mass="9728">MTPDIIQTSSGYSNAYVNQSIKSCGYVADKIRSACRGSKNDEKKEVKGIRERQCVLASNHDGKGLQNGNVYADNTVVSADANKDCNSKPGG</sequence>
<comment type="caution">
    <text evidence="1">The sequence shown here is derived from an EMBL/GenBank/DDBJ whole genome shotgun (WGS) entry which is preliminary data.</text>
</comment>
<proteinExistence type="predicted"/>
<reference evidence="1" key="1">
    <citation type="submission" date="2019-08" db="EMBL/GenBank/DDBJ databases">
        <title>The improved chromosome-level genome for the pearl oyster Pinctada fucata martensii using PacBio sequencing and Hi-C.</title>
        <authorList>
            <person name="Zheng Z."/>
        </authorList>
    </citation>
    <scope>NUCLEOTIDE SEQUENCE</scope>
    <source>
        <strain evidence="1">ZZ-2019</strain>
        <tissue evidence="1">Adductor muscle</tissue>
    </source>
</reference>
<evidence type="ECO:0000313" key="2">
    <source>
        <dbReference type="Proteomes" id="UP001186944"/>
    </source>
</evidence>
<organism evidence="1 2">
    <name type="scientific">Pinctada imbricata</name>
    <name type="common">Atlantic pearl-oyster</name>
    <name type="synonym">Pinctada martensii</name>
    <dbReference type="NCBI Taxonomy" id="66713"/>
    <lineage>
        <taxon>Eukaryota</taxon>
        <taxon>Metazoa</taxon>
        <taxon>Spiralia</taxon>
        <taxon>Lophotrochozoa</taxon>
        <taxon>Mollusca</taxon>
        <taxon>Bivalvia</taxon>
        <taxon>Autobranchia</taxon>
        <taxon>Pteriomorphia</taxon>
        <taxon>Pterioida</taxon>
        <taxon>Pterioidea</taxon>
        <taxon>Pteriidae</taxon>
        <taxon>Pinctada</taxon>
    </lineage>
</organism>
<keyword evidence="2" id="KW-1185">Reference proteome</keyword>
<evidence type="ECO:0000313" key="1">
    <source>
        <dbReference type="EMBL" id="KAK3101714.1"/>
    </source>
</evidence>
<dbReference type="AlphaFoldDB" id="A0AA89C5B8"/>
<dbReference type="EMBL" id="VSWD01000005">
    <property type="protein sequence ID" value="KAK3101714.1"/>
    <property type="molecule type" value="Genomic_DNA"/>
</dbReference>
<gene>
    <name evidence="1" type="ORF">FSP39_005779</name>
</gene>
<dbReference type="Proteomes" id="UP001186944">
    <property type="component" value="Unassembled WGS sequence"/>
</dbReference>
<name>A0AA89C5B8_PINIB</name>